<dbReference type="SUPFAM" id="SSF54791">
    <property type="entry name" value="Eukaryotic type KH-domain (KH-domain type I)"/>
    <property type="match status" value="3"/>
</dbReference>
<evidence type="ECO:0000256" key="1">
    <source>
        <dbReference type="ARBA" id="ARBA00022737"/>
    </source>
</evidence>
<dbReference type="InterPro" id="IPR004087">
    <property type="entry name" value="KH_dom"/>
</dbReference>
<reference evidence="4 5" key="1">
    <citation type="submission" date="2022-12" db="EMBL/GenBank/DDBJ databases">
        <title>Chromosome-level genome of Tegillarca granosa.</title>
        <authorList>
            <person name="Kim J."/>
        </authorList>
    </citation>
    <scope>NUCLEOTIDE SEQUENCE [LARGE SCALE GENOMIC DNA]</scope>
    <source>
        <strain evidence="4">Teg-2019</strain>
        <tissue evidence="4">Adductor muscle</tissue>
    </source>
</reference>
<accession>A0ABQ9ESL7</accession>
<evidence type="ECO:0000313" key="4">
    <source>
        <dbReference type="EMBL" id="KAJ8306971.1"/>
    </source>
</evidence>
<keyword evidence="2" id="KW-0694">RNA-binding</keyword>
<evidence type="ECO:0000259" key="3">
    <source>
        <dbReference type="SMART" id="SM00322"/>
    </source>
</evidence>
<organism evidence="4 5">
    <name type="scientific">Tegillarca granosa</name>
    <name type="common">Malaysian cockle</name>
    <name type="synonym">Anadara granosa</name>
    <dbReference type="NCBI Taxonomy" id="220873"/>
    <lineage>
        <taxon>Eukaryota</taxon>
        <taxon>Metazoa</taxon>
        <taxon>Spiralia</taxon>
        <taxon>Lophotrochozoa</taxon>
        <taxon>Mollusca</taxon>
        <taxon>Bivalvia</taxon>
        <taxon>Autobranchia</taxon>
        <taxon>Pteriomorphia</taxon>
        <taxon>Arcoida</taxon>
        <taxon>Arcoidea</taxon>
        <taxon>Arcidae</taxon>
        <taxon>Tegillarca</taxon>
    </lineage>
</organism>
<name>A0ABQ9ESL7_TEGGR</name>
<dbReference type="Pfam" id="PF00013">
    <property type="entry name" value="KH_1"/>
    <property type="match status" value="3"/>
</dbReference>
<feature type="domain" description="K Homology" evidence="3">
    <location>
        <begin position="70"/>
        <end position="141"/>
    </location>
</feature>
<sequence length="402" mass="42604">MEVGSIIGKKGDNIKKFREDSGAKINISDGSCPERIVTVTGSTECIHKAFTMICKKFEEDLQNTPTVPKPPVTLRLVVPASQCGSLIGKGGSKIKEIRESTGASIQVASEMLPNSTERAVTVSGTADAITQCIRNICNIMLESPPKGATIQYRPKPVVPPVIYAGGQAYTVHGQVGMPAPEVSVILFVVVMKNRFQKVELSKLHQLSLGQAIPMIPTAASPTIIPGTISAPGMAPLAYHRPNNAAIPASPQTHEMAIPNDLIGCIIGRGGQKINEIRQMSGATIKIANAEEGSADRKVTITGTPETIGLAQYLINTSMEMHKNLTLDPTTSTPTSSATLTSVQSHAPLAIPLTQLAMKPMPPYVGLNMGMLDSAAATQKNFTAKMRVGVTALGVDRTKFAPY</sequence>
<dbReference type="CDD" id="cd22438">
    <property type="entry name" value="KH-I_PCBP_rpt1"/>
    <property type="match status" value="1"/>
</dbReference>
<evidence type="ECO:0000313" key="5">
    <source>
        <dbReference type="Proteomes" id="UP001217089"/>
    </source>
</evidence>
<dbReference type="SMART" id="SM00322">
    <property type="entry name" value="KH"/>
    <property type="match status" value="3"/>
</dbReference>
<dbReference type="PROSITE" id="PS50084">
    <property type="entry name" value="KH_TYPE_1"/>
    <property type="match status" value="3"/>
</dbReference>
<gene>
    <name evidence="4" type="ORF">KUTeg_015055</name>
</gene>
<evidence type="ECO:0000256" key="2">
    <source>
        <dbReference type="PROSITE-ProRule" id="PRU00117"/>
    </source>
</evidence>
<dbReference type="CDD" id="cd02396">
    <property type="entry name" value="KH-I_PCBP_rpt2"/>
    <property type="match status" value="1"/>
</dbReference>
<protein>
    <recommendedName>
        <fullName evidence="3">K Homology domain-containing protein</fullName>
    </recommendedName>
</protein>
<dbReference type="Proteomes" id="UP001217089">
    <property type="component" value="Unassembled WGS sequence"/>
</dbReference>
<dbReference type="PANTHER" id="PTHR10288">
    <property type="entry name" value="KH DOMAIN CONTAINING RNA BINDING PROTEIN"/>
    <property type="match status" value="1"/>
</dbReference>
<dbReference type="InterPro" id="IPR036612">
    <property type="entry name" value="KH_dom_type_1_sf"/>
</dbReference>
<keyword evidence="5" id="KW-1185">Reference proteome</keyword>
<keyword evidence="1" id="KW-0677">Repeat</keyword>
<dbReference type="InterPro" id="IPR004088">
    <property type="entry name" value="KH_dom_type_1"/>
</dbReference>
<feature type="domain" description="K Homology" evidence="3">
    <location>
        <begin position="3"/>
        <end position="58"/>
    </location>
</feature>
<feature type="domain" description="K Homology" evidence="3">
    <location>
        <begin position="249"/>
        <end position="319"/>
    </location>
</feature>
<proteinExistence type="predicted"/>
<dbReference type="EMBL" id="JARBDR010000793">
    <property type="protein sequence ID" value="KAJ8306971.1"/>
    <property type="molecule type" value="Genomic_DNA"/>
</dbReference>
<comment type="caution">
    <text evidence="4">The sequence shown here is derived from an EMBL/GenBank/DDBJ whole genome shotgun (WGS) entry which is preliminary data.</text>
</comment>
<dbReference type="Gene3D" id="3.30.1370.10">
    <property type="entry name" value="K Homology domain, type 1"/>
    <property type="match status" value="3"/>
</dbReference>
<dbReference type="CDD" id="cd22439">
    <property type="entry name" value="KH-I_PCBP_rpt3"/>
    <property type="match status" value="1"/>
</dbReference>